<comment type="subcellular location">
    <subcellularLocation>
        <location evidence="1">Nucleus</location>
    </subcellularLocation>
</comment>
<evidence type="ECO:0000313" key="7">
    <source>
        <dbReference type="EMBL" id="RFU77873.1"/>
    </source>
</evidence>
<accession>A0A395NPN1</accession>
<dbReference type="SUPFAM" id="SSF57701">
    <property type="entry name" value="Zn2/Cys6 DNA-binding domain"/>
    <property type="match status" value="1"/>
</dbReference>
<dbReference type="GO" id="GO:0008270">
    <property type="term" value="F:zinc ion binding"/>
    <property type="evidence" value="ECO:0007669"/>
    <property type="project" value="InterPro"/>
</dbReference>
<reference evidence="7 8" key="1">
    <citation type="journal article" date="2018" name="PLoS Pathog.">
        <title>Evolution of structural diversity of trichothecenes, a family of toxins produced by plant pathogenic and entomopathogenic fungi.</title>
        <authorList>
            <person name="Proctor R.H."/>
            <person name="McCormick S.P."/>
            <person name="Kim H.S."/>
            <person name="Cardoza R.E."/>
            <person name="Stanley A.M."/>
            <person name="Lindo L."/>
            <person name="Kelly A."/>
            <person name="Brown D.W."/>
            <person name="Lee T."/>
            <person name="Vaughan M.M."/>
            <person name="Alexander N.J."/>
            <person name="Busman M."/>
            <person name="Gutierrez S."/>
        </authorList>
    </citation>
    <scope>NUCLEOTIDE SEQUENCE [LARGE SCALE GENOMIC DNA]</scope>
    <source>
        <strain evidence="7 8">IBT 40837</strain>
    </source>
</reference>
<name>A0A395NPN1_TRIAR</name>
<sequence>MSAPLTAKVPNEQGRTNSSGVLNRTCQVWIDPCYHIVSKAVRLSIYIVSHQGCQQRKIKCVVEARNLEHSTQTCARCLKFNLDCVFPPPAIRRRRNKNETRIKELERKLQEIQEAISASQADRDDVGLIYSEPSRSDDDISSWHPDFQQQSSSSAYFLQPEASTSIDSLDLASGDPVSSGLVSHKSAHELFSAFRQNLAPIYPLVLLPKEWTWNDTKTKMPALFRAILTASSSNHDPELFKMLFRSTGKHLAEEVVMNGRKSLDLIQSLLVMSTWYCPMEKFQQLKFSQYANMAATLVLDLKSSNDERYRVPSRNECAVLSEQLIETCRTFLACYFLCSSHTSMALSFRRPTVLSHGPWVEDCIRVLESAPTTHLNDRRLVQWTKLQRIAEESISMVGLDSGSSINMSNDGICRVLKCGVDKATRWMQQVPSEILHGILELRHRISWATVTNNNAEPKIIHYHMVLISLHEPAFYDGHDLADFRPPYKLRPLPLIKNPDNDISINIANSLAQCISSAQKVIDMFLGLSTESLRSVPVIIYTRVAYSTIVLIKFDVSARMPQSVAYLLDDHKLNPKVLLFQLLDKLGQAVGSEHFIVPATFRSVLSRVTRWYIDQFESFLLPDQDNIIEPMMHVGLDDTQNGADADVIDSGNIESHASITASIPSVSSFDFIA</sequence>
<evidence type="ECO:0008006" key="9">
    <source>
        <dbReference type="Google" id="ProtNLM"/>
    </source>
</evidence>
<evidence type="ECO:0000256" key="2">
    <source>
        <dbReference type="ARBA" id="ARBA00023015"/>
    </source>
</evidence>
<evidence type="ECO:0000256" key="4">
    <source>
        <dbReference type="ARBA" id="ARBA00023163"/>
    </source>
</evidence>
<feature type="coiled-coil region" evidence="6">
    <location>
        <begin position="95"/>
        <end position="122"/>
    </location>
</feature>
<dbReference type="AlphaFoldDB" id="A0A395NPN1"/>
<proteinExistence type="predicted"/>
<evidence type="ECO:0000256" key="5">
    <source>
        <dbReference type="ARBA" id="ARBA00023242"/>
    </source>
</evidence>
<dbReference type="PANTHER" id="PTHR31845">
    <property type="entry name" value="FINGER DOMAIN PROTEIN, PUTATIVE-RELATED"/>
    <property type="match status" value="1"/>
</dbReference>
<keyword evidence="8" id="KW-1185">Reference proteome</keyword>
<keyword evidence="6" id="KW-0175">Coiled coil</keyword>
<evidence type="ECO:0000313" key="8">
    <source>
        <dbReference type="Proteomes" id="UP000266272"/>
    </source>
</evidence>
<dbReference type="EMBL" id="PXOA01000246">
    <property type="protein sequence ID" value="RFU77873.1"/>
    <property type="molecule type" value="Genomic_DNA"/>
</dbReference>
<dbReference type="GO" id="GO:0000976">
    <property type="term" value="F:transcription cis-regulatory region binding"/>
    <property type="evidence" value="ECO:0007669"/>
    <property type="project" value="TreeGrafter"/>
</dbReference>
<evidence type="ECO:0000256" key="6">
    <source>
        <dbReference type="SAM" id="Coils"/>
    </source>
</evidence>
<keyword evidence="5" id="KW-0539">Nucleus</keyword>
<dbReference type="GO" id="GO:0000981">
    <property type="term" value="F:DNA-binding transcription factor activity, RNA polymerase II-specific"/>
    <property type="evidence" value="ECO:0007669"/>
    <property type="project" value="InterPro"/>
</dbReference>
<evidence type="ECO:0000256" key="1">
    <source>
        <dbReference type="ARBA" id="ARBA00004123"/>
    </source>
</evidence>
<dbReference type="InterPro" id="IPR051089">
    <property type="entry name" value="prtT"/>
</dbReference>
<dbReference type="OrthoDB" id="3365636at2759"/>
<keyword evidence="2" id="KW-0805">Transcription regulation</keyword>
<dbReference type="PANTHER" id="PTHR31845:SF10">
    <property type="entry name" value="ZN(II)2CYS6 TRANSCRIPTION FACTOR (EUROFUNG)"/>
    <property type="match status" value="1"/>
</dbReference>
<dbReference type="CDD" id="cd00067">
    <property type="entry name" value="GAL4"/>
    <property type="match status" value="1"/>
</dbReference>
<dbReference type="STRING" id="490622.A0A395NPN1"/>
<dbReference type="InterPro" id="IPR001138">
    <property type="entry name" value="Zn2Cys6_DnaBD"/>
</dbReference>
<organism evidence="7 8">
    <name type="scientific">Trichoderma arundinaceum</name>
    <dbReference type="NCBI Taxonomy" id="490622"/>
    <lineage>
        <taxon>Eukaryota</taxon>
        <taxon>Fungi</taxon>
        <taxon>Dikarya</taxon>
        <taxon>Ascomycota</taxon>
        <taxon>Pezizomycotina</taxon>
        <taxon>Sordariomycetes</taxon>
        <taxon>Hypocreomycetidae</taxon>
        <taxon>Hypocreales</taxon>
        <taxon>Hypocreaceae</taxon>
        <taxon>Trichoderma</taxon>
    </lineage>
</organism>
<evidence type="ECO:0000256" key="3">
    <source>
        <dbReference type="ARBA" id="ARBA00023125"/>
    </source>
</evidence>
<dbReference type="CDD" id="cd12148">
    <property type="entry name" value="fungal_TF_MHR"/>
    <property type="match status" value="1"/>
</dbReference>
<dbReference type="GO" id="GO:0005634">
    <property type="term" value="C:nucleus"/>
    <property type="evidence" value="ECO:0007669"/>
    <property type="project" value="UniProtKB-SubCell"/>
</dbReference>
<dbReference type="Gene3D" id="4.10.240.10">
    <property type="entry name" value="Zn(2)-C6 fungal-type DNA-binding domain"/>
    <property type="match status" value="1"/>
</dbReference>
<keyword evidence="4" id="KW-0804">Transcription</keyword>
<keyword evidence="3" id="KW-0238">DNA-binding</keyword>
<gene>
    <name evidence="7" type="ORF">TARUN_4341</name>
</gene>
<dbReference type="Proteomes" id="UP000266272">
    <property type="component" value="Unassembled WGS sequence"/>
</dbReference>
<dbReference type="InterPro" id="IPR036864">
    <property type="entry name" value="Zn2-C6_fun-type_DNA-bd_sf"/>
</dbReference>
<comment type="caution">
    <text evidence="7">The sequence shown here is derived from an EMBL/GenBank/DDBJ whole genome shotgun (WGS) entry which is preliminary data.</text>
</comment>
<protein>
    <recommendedName>
        <fullName evidence="9">Zn(2)-C6 fungal-type domain-containing protein</fullName>
    </recommendedName>
</protein>